<gene>
    <name evidence="3" type="ORF">AO440_000825</name>
</gene>
<feature type="compositionally biased region" description="Low complexity" evidence="1">
    <location>
        <begin position="232"/>
        <end position="248"/>
    </location>
</feature>
<feature type="compositionally biased region" description="Polar residues" evidence="1">
    <location>
        <begin position="196"/>
        <end position="214"/>
    </location>
</feature>
<dbReference type="AlphaFoldDB" id="A0A0W0CMP4"/>
<name>A0A0W0CMP4_CANGB</name>
<dbReference type="Proteomes" id="UP000054886">
    <property type="component" value="Unassembled WGS sequence"/>
</dbReference>
<dbReference type="VEuPathDB" id="FungiDB:B1J91_D05170g"/>
<dbReference type="Pfam" id="PF00010">
    <property type="entry name" value="HLH"/>
    <property type="match status" value="1"/>
</dbReference>
<proteinExistence type="predicted"/>
<reference evidence="3 4" key="1">
    <citation type="submission" date="2015-10" db="EMBL/GenBank/DDBJ databases">
        <title>Draft genomes sequences of Candida glabrata isolates 1A, 1B, 2A, 2B, 3A and 3B.</title>
        <authorList>
            <person name="Haavelsrud O.E."/>
            <person name="Gaustad P."/>
        </authorList>
    </citation>
    <scope>NUCLEOTIDE SEQUENCE [LARGE SCALE GENOMIC DNA]</scope>
    <source>
        <strain evidence="3">910700640</strain>
    </source>
</reference>
<feature type="compositionally biased region" description="Polar residues" evidence="1">
    <location>
        <begin position="249"/>
        <end position="266"/>
    </location>
</feature>
<dbReference type="VEuPathDB" id="FungiDB:GWK60_D05357"/>
<dbReference type="GO" id="GO:0046983">
    <property type="term" value="F:protein dimerization activity"/>
    <property type="evidence" value="ECO:0007669"/>
    <property type="project" value="InterPro"/>
</dbReference>
<feature type="compositionally biased region" description="Low complexity" evidence="1">
    <location>
        <begin position="215"/>
        <end position="224"/>
    </location>
</feature>
<organism evidence="3 4">
    <name type="scientific">Candida glabrata</name>
    <name type="common">Yeast</name>
    <name type="synonym">Torulopsis glabrata</name>
    <dbReference type="NCBI Taxonomy" id="5478"/>
    <lineage>
        <taxon>Eukaryota</taxon>
        <taxon>Fungi</taxon>
        <taxon>Dikarya</taxon>
        <taxon>Ascomycota</taxon>
        <taxon>Saccharomycotina</taxon>
        <taxon>Saccharomycetes</taxon>
        <taxon>Saccharomycetales</taxon>
        <taxon>Saccharomycetaceae</taxon>
        <taxon>Nakaseomyces</taxon>
    </lineage>
</organism>
<accession>A0A0W0CMP4</accession>
<dbReference type="EMBL" id="LLZZ01000135">
    <property type="protein sequence ID" value="KTB00822.1"/>
    <property type="molecule type" value="Genomic_DNA"/>
</dbReference>
<dbReference type="VEuPathDB" id="FungiDB:CAGL0D05170g"/>
<feature type="compositionally biased region" description="Polar residues" evidence="1">
    <location>
        <begin position="384"/>
        <end position="397"/>
    </location>
</feature>
<dbReference type="InterPro" id="IPR036638">
    <property type="entry name" value="HLH_DNA-bd_sf"/>
</dbReference>
<feature type="region of interest" description="Disordered" evidence="1">
    <location>
        <begin position="342"/>
        <end position="478"/>
    </location>
</feature>
<evidence type="ECO:0000313" key="3">
    <source>
        <dbReference type="EMBL" id="KTB00822.1"/>
    </source>
</evidence>
<dbReference type="SMART" id="SM00353">
    <property type="entry name" value="HLH"/>
    <property type="match status" value="1"/>
</dbReference>
<comment type="caution">
    <text evidence="3">The sequence shown here is derived from an EMBL/GenBank/DDBJ whole genome shotgun (WGS) entry which is preliminary data.</text>
</comment>
<sequence length="533" mass="59066">MGEQVEDMDKLYETPIDMQTTIFDQVDNYLHMVNSGLQHDEKEDEHREHEDAIDGGASLNMHLYNINDTLNGVSTDNGHFDMVDLHFGPTLTTDDDPTKMAELQHTTIHHGHLDVNGNRSDSLFSPFDSPLVHDTPSLEARNSIQLTNEGSTSALTTPFLSGKNHYDDHGNSINSQSFNYHNRNSSLSKVSGKFSPISSPALTSTNQEQQHWNTSSRRASNSSSRSKRVLPSGNSSVSSTSNKVIKNSPYMNASSRRLQKTISNGNSKRDEWDEFMFSLPESSLANDLTTGNDENMDISLPAGHSPTKEYNSYPKVILPSHAAENENMETDNYERASLLEDSQPDETQNNNPQNNNPHSNGSSISPVGKNDSVMLASGSPVLKPQNSSSNILQTPYSSKRVFKSPADISSTEQTADEASNNASNDAKSKDKKQRKPSSSGPNKLKRTNTGGSIGRVRSDSASQNSDYVQRKKEVHKYAEQERRNRLNNALSDLNSLLPQDWKDAVTVPSKAITAELACKYIRTLLEELEQYKK</sequence>
<evidence type="ECO:0000313" key="4">
    <source>
        <dbReference type="Proteomes" id="UP000054886"/>
    </source>
</evidence>
<dbReference type="VEuPathDB" id="FungiDB:GVI51_D05137"/>
<evidence type="ECO:0000256" key="1">
    <source>
        <dbReference type="SAM" id="MobiDB-lite"/>
    </source>
</evidence>
<feature type="compositionally biased region" description="Low complexity" evidence="1">
    <location>
        <begin position="416"/>
        <end position="425"/>
    </location>
</feature>
<feature type="region of interest" description="Disordered" evidence="1">
    <location>
        <begin position="155"/>
        <end position="267"/>
    </location>
</feature>
<feature type="compositionally biased region" description="Low complexity" evidence="1">
    <location>
        <begin position="348"/>
        <end position="357"/>
    </location>
</feature>
<dbReference type="PROSITE" id="PS50888">
    <property type="entry name" value="BHLH"/>
    <property type="match status" value="1"/>
</dbReference>
<dbReference type="Gene3D" id="4.10.280.10">
    <property type="entry name" value="Helix-loop-helix DNA-binding domain"/>
    <property type="match status" value="1"/>
</dbReference>
<feature type="compositionally biased region" description="Basic and acidic residues" evidence="1">
    <location>
        <begin position="468"/>
        <end position="478"/>
    </location>
</feature>
<feature type="compositionally biased region" description="Polar residues" evidence="1">
    <location>
        <begin position="171"/>
        <end position="189"/>
    </location>
</feature>
<dbReference type="SUPFAM" id="SSF47459">
    <property type="entry name" value="HLH, helix-loop-helix DNA-binding domain"/>
    <property type="match status" value="1"/>
</dbReference>
<feature type="domain" description="BHLH" evidence="2">
    <location>
        <begin position="470"/>
        <end position="524"/>
    </location>
</feature>
<dbReference type="InterPro" id="IPR011598">
    <property type="entry name" value="bHLH_dom"/>
</dbReference>
<evidence type="ECO:0000259" key="2">
    <source>
        <dbReference type="PROSITE" id="PS50888"/>
    </source>
</evidence>
<protein>
    <submittedName>
        <fullName evidence="3">Phosphate system positive regulatory protein PHO4</fullName>
    </submittedName>
</protein>